<keyword evidence="1" id="KW-0175">Coiled coil</keyword>
<feature type="compositionally biased region" description="Basic and acidic residues" evidence="2">
    <location>
        <begin position="208"/>
        <end position="224"/>
    </location>
</feature>
<feature type="compositionally biased region" description="Low complexity" evidence="2">
    <location>
        <begin position="807"/>
        <end position="820"/>
    </location>
</feature>
<organism evidence="3 4">
    <name type="scientific">Mycoemilia scoparia</name>
    <dbReference type="NCBI Taxonomy" id="417184"/>
    <lineage>
        <taxon>Eukaryota</taxon>
        <taxon>Fungi</taxon>
        <taxon>Fungi incertae sedis</taxon>
        <taxon>Zoopagomycota</taxon>
        <taxon>Kickxellomycotina</taxon>
        <taxon>Kickxellomycetes</taxon>
        <taxon>Kickxellales</taxon>
        <taxon>Kickxellaceae</taxon>
        <taxon>Mycoemilia</taxon>
    </lineage>
</organism>
<feature type="region of interest" description="Disordered" evidence="2">
    <location>
        <begin position="108"/>
        <end position="131"/>
    </location>
</feature>
<feature type="region of interest" description="Disordered" evidence="2">
    <location>
        <begin position="201"/>
        <end position="224"/>
    </location>
</feature>
<feature type="coiled-coil region" evidence="1">
    <location>
        <begin position="54"/>
        <end position="81"/>
    </location>
</feature>
<feature type="compositionally biased region" description="Low complexity" evidence="2">
    <location>
        <begin position="588"/>
        <end position="606"/>
    </location>
</feature>
<feature type="region of interest" description="Disordered" evidence="2">
    <location>
        <begin position="259"/>
        <end position="312"/>
    </location>
</feature>
<name>A0A9W7ZQ09_9FUNG</name>
<feature type="non-terminal residue" evidence="3">
    <location>
        <position position="844"/>
    </location>
</feature>
<protein>
    <submittedName>
        <fullName evidence="3">Uncharacterized protein</fullName>
    </submittedName>
</protein>
<evidence type="ECO:0000313" key="4">
    <source>
        <dbReference type="Proteomes" id="UP001150538"/>
    </source>
</evidence>
<evidence type="ECO:0000256" key="2">
    <source>
        <dbReference type="SAM" id="MobiDB-lite"/>
    </source>
</evidence>
<feature type="region of interest" description="Disordered" evidence="2">
    <location>
        <begin position="542"/>
        <end position="609"/>
    </location>
</feature>
<dbReference type="AlphaFoldDB" id="A0A9W7ZQ09"/>
<gene>
    <name evidence="3" type="ORF">H4219_006341</name>
</gene>
<dbReference type="EMBL" id="JANBPU010000683">
    <property type="protein sequence ID" value="KAJ1909799.1"/>
    <property type="molecule type" value="Genomic_DNA"/>
</dbReference>
<sequence>MRDEQSLQHLLYPSVTNCEARLVLENKFLVDQQRYLLRDLTHIRASSQALRQVVQAKDDHLEDYIEKNQQLNRRVQLLEAALAWERRWREERERRDRMMASLANTSQSIINPNTSNSGGVVMSPTSNSSRNSLVGSVNNLRAMMMGGIGKQQQQRPSSFNAKVAAAAAAGSPTTPTSLDSIGMSEAELSLLLSSSSSSMMHNNGGFVSREDGIEGDHNPNDDRAGAMVAASEADINRSAMMMAMDSDKPSIEKLRNKLLSPASNSSGSPGSSPTTTTSRPEFPINDGSTAIPGEDAISVDSPSSSVSASVSSPYGMVSSLSAIATPINAPRILAANKLVDMDNVDDEDDDGVYSDGENNEKDFGVVEQTSTSQTGDRINNGDIHNQQVDDELHRHSWRIRYPNKSQRGSLSVNTNMLQKIKKNNTNSSPLLLDDPDHLLSSPIYATLLASNQRSVSSENQDEANIKSKSTVSTEEQDTKPSPSANVKSDGQPHHQVKFDVAEHESNANIQRAGELSKVLASTYSDINAIDVVTAATMSPLLLSEDSTSDPTESSVSQKSKNRQSQRFSGLFTRMSGFKGGKKVEPLNSTSTSTTTTATTTTSAAASDSGVQPSLALHYNTTVNNNKNLANISNPSLSNLTKTSSRKSSFCDEPMPSSSLELESETGGSDLLDMWEALKDNSAKPAASPTLFLSKYSSSLMNSNVASQAISENVKRRSLKAAAALLTGGSKDENGNQHNRNNSNNGGGGSIPPLPKNVSLLSEGGSGVGNKQRSNSNDTRGSSSIGSDSRRGSSNNYVKGNSHETESIETTRSSSVNNNTTGAGGGSGSGSGGRIRTRFTRILSW</sequence>
<dbReference type="OrthoDB" id="5599102at2759"/>
<comment type="caution">
    <text evidence="3">The sequence shown here is derived from an EMBL/GenBank/DDBJ whole genome shotgun (WGS) entry which is preliminary data.</text>
</comment>
<accession>A0A9W7ZQ09</accession>
<feature type="compositionally biased region" description="Polar residues" evidence="2">
    <location>
        <begin position="466"/>
        <end position="488"/>
    </location>
</feature>
<feature type="compositionally biased region" description="Low complexity" evidence="2">
    <location>
        <begin position="260"/>
        <end position="280"/>
    </location>
</feature>
<feature type="region of interest" description="Disordered" evidence="2">
    <location>
        <begin position="638"/>
        <end position="664"/>
    </location>
</feature>
<feature type="compositionally biased region" description="Low complexity" evidence="2">
    <location>
        <begin position="298"/>
        <end position="312"/>
    </location>
</feature>
<evidence type="ECO:0000313" key="3">
    <source>
        <dbReference type="EMBL" id="KAJ1909799.1"/>
    </source>
</evidence>
<feature type="compositionally biased region" description="Low complexity" evidence="2">
    <location>
        <begin position="543"/>
        <end position="556"/>
    </location>
</feature>
<dbReference type="Proteomes" id="UP001150538">
    <property type="component" value="Unassembled WGS sequence"/>
</dbReference>
<feature type="compositionally biased region" description="Low complexity" evidence="2">
    <location>
        <begin position="651"/>
        <end position="664"/>
    </location>
</feature>
<feature type="region of interest" description="Disordered" evidence="2">
    <location>
        <begin position="726"/>
        <end position="844"/>
    </location>
</feature>
<feature type="compositionally biased region" description="Polar residues" evidence="2">
    <location>
        <begin position="638"/>
        <end position="647"/>
    </location>
</feature>
<evidence type="ECO:0000256" key="1">
    <source>
        <dbReference type="SAM" id="Coils"/>
    </source>
</evidence>
<reference evidence="3" key="1">
    <citation type="submission" date="2022-07" db="EMBL/GenBank/DDBJ databases">
        <title>Phylogenomic reconstructions and comparative analyses of Kickxellomycotina fungi.</title>
        <authorList>
            <person name="Reynolds N.K."/>
            <person name="Stajich J.E."/>
            <person name="Barry K."/>
            <person name="Grigoriev I.V."/>
            <person name="Crous P."/>
            <person name="Smith M.E."/>
        </authorList>
    </citation>
    <scope>NUCLEOTIDE SEQUENCE</scope>
    <source>
        <strain evidence="3">NBRC 100468</strain>
    </source>
</reference>
<feature type="compositionally biased region" description="Gly residues" evidence="2">
    <location>
        <begin position="821"/>
        <end position="832"/>
    </location>
</feature>
<proteinExistence type="predicted"/>
<feature type="region of interest" description="Disordered" evidence="2">
    <location>
        <begin position="452"/>
        <end position="493"/>
    </location>
</feature>
<keyword evidence="4" id="KW-1185">Reference proteome</keyword>